<protein>
    <recommendedName>
        <fullName evidence="1">Retrotransposon Copia-like N-terminal domain-containing protein</fullName>
    </recommendedName>
</protein>
<dbReference type="PANTHER" id="PTHR37610:SF55">
    <property type="entry name" value="RETROTRANSPOSON COPIA-LIKE N-TERMINAL DOMAIN-CONTAINING PROTEIN"/>
    <property type="match status" value="1"/>
</dbReference>
<sequence>MAITNQNRDHLTNPSNPYYLNTNENPAMVLVPSLLTKKNYHEWVRSMQMSLRSKSKLQSVDESLPSPPIGDPMYEKWHRCNQMVVSWLRSVMKISIAKYVLWMDLAVDVWNDVRNRFSQRVNFQIATLQEEIYGLKKGDMAVLKYFTSLKTSWEELEMFEPLPQ</sequence>
<evidence type="ECO:0000313" key="2">
    <source>
        <dbReference type="EMBL" id="KYP59198.1"/>
    </source>
</evidence>
<dbReference type="EMBL" id="CM003612">
    <property type="protein sequence ID" value="KYP59198.1"/>
    <property type="molecule type" value="Genomic_DNA"/>
</dbReference>
<proteinExistence type="predicted"/>
<organism evidence="2 3">
    <name type="scientific">Cajanus cajan</name>
    <name type="common">Pigeon pea</name>
    <name type="synonym">Cajanus indicus</name>
    <dbReference type="NCBI Taxonomy" id="3821"/>
    <lineage>
        <taxon>Eukaryota</taxon>
        <taxon>Viridiplantae</taxon>
        <taxon>Streptophyta</taxon>
        <taxon>Embryophyta</taxon>
        <taxon>Tracheophyta</taxon>
        <taxon>Spermatophyta</taxon>
        <taxon>Magnoliopsida</taxon>
        <taxon>eudicotyledons</taxon>
        <taxon>Gunneridae</taxon>
        <taxon>Pentapetalae</taxon>
        <taxon>rosids</taxon>
        <taxon>fabids</taxon>
        <taxon>Fabales</taxon>
        <taxon>Fabaceae</taxon>
        <taxon>Papilionoideae</taxon>
        <taxon>50 kb inversion clade</taxon>
        <taxon>NPAAA clade</taxon>
        <taxon>indigoferoid/millettioid clade</taxon>
        <taxon>Phaseoleae</taxon>
        <taxon>Cajanus</taxon>
    </lineage>
</organism>
<reference evidence="2 3" key="1">
    <citation type="journal article" date="2012" name="Nat. Biotechnol.">
        <title>Draft genome sequence of pigeonpea (Cajanus cajan), an orphan legume crop of resource-poor farmers.</title>
        <authorList>
            <person name="Varshney R.K."/>
            <person name="Chen W."/>
            <person name="Li Y."/>
            <person name="Bharti A.K."/>
            <person name="Saxena R.K."/>
            <person name="Schlueter J.A."/>
            <person name="Donoghue M.T."/>
            <person name="Azam S."/>
            <person name="Fan G."/>
            <person name="Whaley A.M."/>
            <person name="Farmer A.D."/>
            <person name="Sheridan J."/>
            <person name="Iwata A."/>
            <person name="Tuteja R."/>
            <person name="Penmetsa R.V."/>
            <person name="Wu W."/>
            <person name="Upadhyaya H.D."/>
            <person name="Yang S.P."/>
            <person name="Shah T."/>
            <person name="Saxena K.B."/>
            <person name="Michael T."/>
            <person name="McCombie W.R."/>
            <person name="Yang B."/>
            <person name="Zhang G."/>
            <person name="Yang H."/>
            <person name="Wang J."/>
            <person name="Spillane C."/>
            <person name="Cook D.R."/>
            <person name="May G.D."/>
            <person name="Xu X."/>
            <person name="Jackson S.A."/>
        </authorList>
    </citation>
    <scope>NUCLEOTIDE SEQUENCE [LARGE SCALE GENOMIC DNA]</scope>
    <source>
        <strain evidence="3">cv. Asha</strain>
    </source>
</reference>
<evidence type="ECO:0000313" key="3">
    <source>
        <dbReference type="Proteomes" id="UP000075243"/>
    </source>
</evidence>
<dbReference type="Proteomes" id="UP000075243">
    <property type="component" value="Chromosome 10"/>
</dbReference>
<dbReference type="PANTHER" id="PTHR37610">
    <property type="entry name" value="CCHC-TYPE DOMAIN-CONTAINING PROTEIN"/>
    <property type="match status" value="1"/>
</dbReference>
<dbReference type="AlphaFoldDB" id="A0A151SWP1"/>
<name>A0A151SWP1_CAJCA</name>
<dbReference type="InterPro" id="IPR029472">
    <property type="entry name" value="Copia-like_N"/>
</dbReference>
<dbReference type="Pfam" id="PF14244">
    <property type="entry name" value="Retrotran_gag_3"/>
    <property type="match status" value="1"/>
</dbReference>
<dbReference type="Gramene" id="C.cajan_14202.t">
    <property type="protein sequence ID" value="C.cajan_14202.t.cds1"/>
    <property type="gene ID" value="C.cajan_14202"/>
</dbReference>
<accession>A0A151SWP1</accession>
<gene>
    <name evidence="2" type="ORF">KK1_014630</name>
</gene>
<feature type="domain" description="Retrotransposon Copia-like N-terminal" evidence="1">
    <location>
        <begin position="23"/>
        <end position="67"/>
    </location>
</feature>
<evidence type="ECO:0000259" key="1">
    <source>
        <dbReference type="Pfam" id="PF14244"/>
    </source>
</evidence>
<keyword evidence="3" id="KW-1185">Reference proteome</keyword>